<evidence type="ECO:0000259" key="7">
    <source>
        <dbReference type="PROSITE" id="PS50885"/>
    </source>
</evidence>
<keyword evidence="9" id="KW-1185">Reference proteome</keyword>
<dbReference type="FunFam" id="1.10.287.950:FF:000001">
    <property type="entry name" value="Methyl-accepting chemotaxis sensory transducer"/>
    <property type="match status" value="1"/>
</dbReference>
<dbReference type="Pfam" id="PF00672">
    <property type="entry name" value="HAMP"/>
    <property type="match status" value="1"/>
</dbReference>
<dbReference type="GO" id="GO:0007165">
    <property type="term" value="P:signal transduction"/>
    <property type="evidence" value="ECO:0007669"/>
    <property type="project" value="UniProtKB-KW"/>
</dbReference>
<evidence type="ECO:0000313" key="8">
    <source>
        <dbReference type="EMBL" id="PLC48651.1"/>
    </source>
</evidence>
<keyword evidence="2" id="KW-0488">Methylation</keyword>
<evidence type="ECO:0000256" key="3">
    <source>
        <dbReference type="ARBA" id="ARBA00029447"/>
    </source>
</evidence>
<sequence length="600" mass="64386">MPANSAFASCHISAMMRCNNPPCHQLPAAPYMSNFFTLKKSFIFFLTILVVLSLLVLGALYNLARSADKVKEVEGLRYAATELAAEYKSITRAMTRDVMAFVATEQPEFQESYLHHAAILSGEAANDQGIQQAMVERFTTAGFTPDEMAKLESALAQSTELARTEIEAISTASGQFDDGQGGVKVALPNALMAKVMIFGQQYTDASNGIARAIDEFNTMQTERFGHEVRQAGVANKMAYRVAVSSIAALLLCSTLALWALYRVIKRPLDQGVWLAREIAGGNLSARITISRHDELGKLLEALNGIGQGLNRAVSEVREGAIQMAAASHHISQGNQDLSHRTDEQAANLQHTAAAMEELNATVKLNAGHAEQAKQLGTRAADCAGRGSLTMQNAVTTMQHMRQGSRKMTDIVQLINSIAFQTNILALNAAVEAARAGPQGKGFAVVAAEVRSLALRSAEASKEIAGLIGESVSQMDAGASLVSTAGDAMSEIVQSVQQVQNIMNEIAEASHEQANGIAQIAVAVGHLDTITQENAQQVQRAAHATLAQQEQADTLAETVARFILSEDSHLPTDKPYRKTEFAERSGHHGLFPSADQLAYKA</sequence>
<evidence type="ECO:0000256" key="2">
    <source>
        <dbReference type="ARBA" id="ARBA00022481"/>
    </source>
</evidence>
<dbReference type="InterPro" id="IPR003660">
    <property type="entry name" value="HAMP_dom"/>
</dbReference>
<dbReference type="PROSITE" id="PS50885">
    <property type="entry name" value="HAMP"/>
    <property type="match status" value="1"/>
</dbReference>
<evidence type="ECO:0000259" key="6">
    <source>
        <dbReference type="PROSITE" id="PS50111"/>
    </source>
</evidence>
<feature type="domain" description="Methyl-accepting transducer" evidence="6">
    <location>
        <begin position="319"/>
        <end position="548"/>
    </location>
</feature>
<dbReference type="CDD" id="cd11386">
    <property type="entry name" value="MCP_signal"/>
    <property type="match status" value="1"/>
</dbReference>
<comment type="caution">
    <text evidence="8">The sequence shown here is derived from an EMBL/GenBank/DDBJ whole genome shotgun (WGS) entry which is preliminary data.</text>
</comment>
<dbReference type="AlphaFoldDB" id="A0A2N4U0V8"/>
<dbReference type="Proteomes" id="UP000234190">
    <property type="component" value="Unassembled WGS sequence"/>
</dbReference>
<evidence type="ECO:0000256" key="5">
    <source>
        <dbReference type="SAM" id="Phobius"/>
    </source>
</evidence>
<protein>
    <submittedName>
        <fullName evidence="8">Chemotaxis protein</fullName>
    </submittedName>
</protein>
<dbReference type="PANTHER" id="PTHR43531">
    <property type="entry name" value="PROTEIN ICFG"/>
    <property type="match status" value="1"/>
</dbReference>
<keyword evidence="5" id="KW-0812">Transmembrane</keyword>
<feature type="transmembrane region" description="Helical" evidence="5">
    <location>
        <begin position="42"/>
        <end position="64"/>
    </location>
</feature>
<keyword evidence="4" id="KW-0807">Transducer</keyword>
<dbReference type="GO" id="GO:0004888">
    <property type="term" value="F:transmembrane signaling receptor activity"/>
    <property type="evidence" value="ECO:0007669"/>
    <property type="project" value="InterPro"/>
</dbReference>
<reference evidence="8 9" key="1">
    <citation type="submission" date="2017-10" db="EMBL/GenBank/DDBJ databases">
        <title>Two draft genome sequences of Pusillimonas sp. strains isolated from a nitrate- and radionuclide-contaminated groundwater in Russia.</title>
        <authorList>
            <person name="Grouzdev D.S."/>
            <person name="Tourova T.P."/>
            <person name="Goeva M.A."/>
            <person name="Babich T.L."/>
            <person name="Sokolova D.S."/>
            <person name="Abdullin R."/>
            <person name="Poltaraus A.B."/>
            <person name="Toshchakov S.V."/>
            <person name="Nazina T.N."/>
        </authorList>
    </citation>
    <scope>NUCLEOTIDE SEQUENCE [LARGE SCALE GENOMIC DNA]</scope>
    <source>
        <strain evidence="8 9">JR1/69-3-13</strain>
    </source>
</reference>
<evidence type="ECO:0000256" key="4">
    <source>
        <dbReference type="PROSITE-ProRule" id="PRU00284"/>
    </source>
</evidence>
<keyword evidence="5" id="KW-1133">Transmembrane helix</keyword>
<proteinExistence type="inferred from homology"/>
<feature type="domain" description="HAMP" evidence="7">
    <location>
        <begin position="262"/>
        <end position="314"/>
    </location>
</feature>
<dbReference type="SMART" id="SM00304">
    <property type="entry name" value="HAMP"/>
    <property type="match status" value="1"/>
</dbReference>
<dbReference type="InterPro" id="IPR004089">
    <property type="entry name" value="MCPsignal_dom"/>
</dbReference>
<dbReference type="GO" id="GO:0006935">
    <property type="term" value="P:chemotaxis"/>
    <property type="evidence" value="ECO:0007669"/>
    <property type="project" value="InterPro"/>
</dbReference>
<comment type="subcellular location">
    <subcellularLocation>
        <location evidence="1">Membrane</location>
    </subcellularLocation>
</comment>
<dbReference type="InterPro" id="IPR004090">
    <property type="entry name" value="Chemotax_Me-accpt_rcpt"/>
</dbReference>
<dbReference type="GO" id="GO:0005886">
    <property type="term" value="C:plasma membrane"/>
    <property type="evidence" value="ECO:0007669"/>
    <property type="project" value="TreeGrafter"/>
</dbReference>
<organism evidence="8 9">
    <name type="scientific">Pollutimonas subterranea</name>
    <dbReference type="NCBI Taxonomy" id="2045210"/>
    <lineage>
        <taxon>Bacteria</taxon>
        <taxon>Pseudomonadati</taxon>
        <taxon>Pseudomonadota</taxon>
        <taxon>Betaproteobacteria</taxon>
        <taxon>Burkholderiales</taxon>
        <taxon>Alcaligenaceae</taxon>
        <taxon>Pollutimonas</taxon>
    </lineage>
</organism>
<dbReference type="CDD" id="cd06225">
    <property type="entry name" value="HAMP"/>
    <property type="match status" value="1"/>
</dbReference>
<keyword evidence="5" id="KW-0472">Membrane</keyword>
<dbReference type="PANTHER" id="PTHR43531:SF14">
    <property type="entry name" value="METHYL-ACCEPTING CHEMOTAXIS PROTEIN I-RELATED"/>
    <property type="match status" value="1"/>
</dbReference>
<dbReference type="EMBL" id="PDNW01000017">
    <property type="protein sequence ID" value="PLC48651.1"/>
    <property type="molecule type" value="Genomic_DNA"/>
</dbReference>
<dbReference type="InterPro" id="IPR051310">
    <property type="entry name" value="MCP_chemotaxis"/>
</dbReference>
<gene>
    <name evidence="8" type="ORF">CR159_16845</name>
</gene>
<dbReference type="Gene3D" id="1.10.287.950">
    <property type="entry name" value="Methyl-accepting chemotaxis protein"/>
    <property type="match status" value="1"/>
</dbReference>
<dbReference type="Pfam" id="PF00015">
    <property type="entry name" value="MCPsignal"/>
    <property type="match status" value="1"/>
</dbReference>
<dbReference type="PROSITE" id="PS50111">
    <property type="entry name" value="CHEMOTAXIS_TRANSDUC_2"/>
    <property type="match status" value="1"/>
</dbReference>
<accession>A0A2N4U0V8</accession>
<evidence type="ECO:0000313" key="9">
    <source>
        <dbReference type="Proteomes" id="UP000234190"/>
    </source>
</evidence>
<dbReference type="SUPFAM" id="SSF58104">
    <property type="entry name" value="Methyl-accepting chemotaxis protein (MCP) signaling domain"/>
    <property type="match status" value="1"/>
</dbReference>
<name>A0A2N4U0V8_9BURK</name>
<dbReference type="SMART" id="SM00283">
    <property type="entry name" value="MA"/>
    <property type="match status" value="1"/>
</dbReference>
<dbReference type="PRINTS" id="PR00260">
    <property type="entry name" value="CHEMTRNSDUCR"/>
</dbReference>
<evidence type="ECO:0000256" key="1">
    <source>
        <dbReference type="ARBA" id="ARBA00004370"/>
    </source>
</evidence>
<feature type="transmembrane region" description="Helical" evidence="5">
    <location>
        <begin position="238"/>
        <end position="261"/>
    </location>
</feature>
<comment type="similarity">
    <text evidence="3">Belongs to the methyl-accepting chemotaxis (MCP) protein family.</text>
</comment>